<protein>
    <submittedName>
        <fullName evidence="1">Uncharacterized protein</fullName>
    </submittedName>
</protein>
<keyword evidence="2" id="KW-1185">Reference proteome</keyword>
<evidence type="ECO:0000313" key="2">
    <source>
        <dbReference type="Proteomes" id="UP001594288"/>
    </source>
</evidence>
<name>A0ABV6YP41_UNCEI</name>
<comment type="caution">
    <text evidence="1">The sequence shown here is derived from an EMBL/GenBank/DDBJ whole genome shotgun (WGS) entry which is preliminary data.</text>
</comment>
<organism evidence="1 2">
    <name type="scientific">Eiseniibacteriota bacterium</name>
    <dbReference type="NCBI Taxonomy" id="2212470"/>
    <lineage>
        <taxon>Bacteria</taxon>
        <taxon>Candidatus Eiseniibacteriota</taxon>
    </lineage>
</organism>
<gene>
    <name evidence="1" type="ORF">ACFL2Z_02855</name>
</gene>
<accession>A0ABV6YP41</accession>
<dbReference type="EMBL" id="JBHPEI010000035">
    <property type="protein sequence ID" value="MFC1799832.1"/>
    <property type="molecule type" value="Genomic_DNA"/>
</dbReference>
<sequence length="147" mass="16410">MQIRAGFIGFSQPRTRSIVSAIESASEIAIEPVTVRDAWTGDEPGEMSSVFINREMDEMELDRWLETIRDVSECIPIVLVYGSQPDGKSYMFSNRFDCWLFSEKDRLERTLTAAEVGKAIADEAPDSAFERRLFEVSLSAGPCSTGS</sequence>
<dbReference type="Proteomes" id="UP001594288">
    <property type="component" value="Unassembled WGS sequence"/>
</dbReference>
<evidence type="ECO:0000313" key="1">
    <source>
        <dbReference type="EMBL" id="MFC1799832.1"/>
    </source>
</evidence>
<proteinExistence type="predicted"/>
<reference evidence="1 2" key="1">
    <citation type="submission" date="2024-09" db="EMBL/GenBank/DDBJ databases">
        <authorList>
            <person name="D'Angelo T."/>
        </authorList>
    </citation>
    <scope>NUCLEOTIDE SEQUENCE [LARGE SCALE GENOMIC DNA]</scope>
    <source>
        <strain evidence="1">SAG AM-311-F02</strain>
    </source>
</reference>